<dbReference type="STRING" id="717646.M2MZG5"/>
<dbReference type="Proteomes" id="UP000011761">
    <property type="component" value="Unassembled WGS sequence"/>
</dbReference>
<dbReference type="eggNOG" id="ENOG502QRM9">
    <property type="taxonomic scope" value="Eukaryota"/>
</dbReference>
<sequence>MILPARKVFPIQIGDKLFRLSGASISSDAPSYFSQFFEEQLRQNEGADSVRTLYIDRDPATFEDIALHLQGYHIQPRDGPHFVKLFADAQFFSLPRLTSQLYSSTIYVRIGDSEFQIPRDLFSSPGDSPNYFSLGFAVFFTTPTDVFPGLSQRTLLRPPSILPPSVPNRSAKTFADLLHILKGYPVRIRDEEHRTELLRDARYFHLKGLEQRLLPHSISYNLARKTSEIIIRLEDIRQSGISFVADSAVSSPAAAPSPASTASNLSASPGWVFYQRPYVDSEAYSLVMEVSGEESTMLYVSASSGSSAARYARATFHRQALSRITSLFSIIANKMNLPIMQPLGLMMMERGAGVASLPVSPGNSGLSGDRVKVRIGDDADVTLDGKPWDLHEEDDDDYGEGMNVDPGPSANVTGRRKYIETEDEEDEEWVVRKAQWRLRVQAMPGGAQAGKSGLEVVLGAVKIEACSSERGRNSARGFLS</sequence>
<keyword evidence="3" id="KW-1185">Reference proteome</keyword>
<dbReference type="AlphaFoldDB" id="M2MZG5"/>
<dbReference type="KEGG" id="bcom:BAUCODRAFT_78345"/>
<gene>
    <name evidence="2" type="ORF">BAUCODRAFT_78345</name>
</gene>
<evidence type="ECO:0008006" key="4">
    <source>
        <dbReference type="Google" id="ProtNLM"/>
    </source>
</evidence>
<dbReference type="PANTHER" id="PTHR31758">
    <property type="entry name" value="BTB/POZ DOMAIN-CONTAINING PROTEIN YLR108C"/>
    <property type="match status" value="1"/>
</dbReference>
<dbReference type="Gene3D" id="3.30.710.10">
    <property type="entry name" value="Potassium Channel Kv1.1, Chain A"/>
    <property type="match status" value="1"/>
</dbReference>
<dbReference type="SUPFAM" id="SSF54695">
    <property type="entry name" value="POZ domain"/>
    <property type="match status" value="1"/>
</dbReference>
<dbReference type="OrthoDB" id="2414723at2759"/>
<evidence type="ECO:0000313" key="2">
    <source>
        <dbReference type="EMBL" id="EMC92064.1"/>
    </source>
</evidence>
<dbReference type="EMBL" id="KB445562">
    <property type="protein sequence ID" value="EMC92064.1"/>
    <property type="molecule type" value="Genomic_DNA"/>
</dbReference>
<dbReference type="RefSeq" id="XP_007680510.1">
    <property type="nucleotide sequence ID" value="XM_007682320.1"/>
</dbReference>
<evidence type="ECO:0000256" key="1">
    <source>
        <dbReference type="SAM" id="MobiDB-lite"/>
    </source>
</evidence>
<accession>M2MZG5</accession>
<dbReference type="PANTHER" id="PTHR31758:SF2">
    <property type="entry name" value="BTB_POZ DOMAIN-CONTAINING PROTEIN YLR108C"/>
    <property type="match status" value="1"/>
</dbReference>
<dbReference type="InterPro" id="IPR011333">
    <property type="entry name" value="SKP1/BTB/POZ_sf"/>
</dbReference>
<dbReference type="HOGENOM" id="CLU_017395_0_1_1"/>
<organism evidence="2 3">
    <name type="scientific">Baudoinia panamericana (strain UAMH 10762)</name>
    <name type="common">Angels' share fungus</name>
    <name type="synonym">Baudoinia compniacensis (strain UAMH 10762)</name>
    <dbReference type="NCBI Taxonomy" id="717646"/>
    <lineage>
        <taxon>Eukaryota</taxon>
        <taxon>Fungi</taxon>
        <taxon>Dikarya</taxon>
        <taxon>Ascomycota</taxon>
        <taxon>Pezizomycotina</taxon>
        <taxon>Dothideomycetes</taxon>
        <taxon>Dothideomycetidae</taxon>
        <taxon>Mycosphaerellales</taxon>
        <taxon>Teratosphaeriaceae</taxon>
        <taxon>Baudoinia</taxon>
    </lineage>
</organism>
<reference evidence="2 3" key="1">
    <citation type="journal article" date="2012" name="PLoS Pathog.">
        <title>Diverse lifestyles and strategies of plant pathogenesis encoded in the genomes of eighteen Dothideomycetes fungi.</title>
        <authorList>
            <person name="Ohm R.A."/>
            <person name="Feau N."/>
            <person name="Henrissat B."/>
            <person name="Schoch C.L."/>
            <person name="Horwitz B.A."/>
            <person name="Barry K.W."/>
            <person name="Condon B.J."/>
            <person name="Copeland A.C."/>
            <person name="Dhillon B."/>
            <person name="Glaser F."/>
            <person name="Hesse C.N."/>
            <person name="Kosti I."/>
            <person name="LaButti K."/>
            <person name="Lindquist E.A."/>
            <person name="Lucas S."/>
            <person name="Salamov A.A."/>
            <person name="Bradshaw R.E."/>
            <person name="Ciuffetti L."/>
            <person name="Hamelin R.C."/>
            <person name="Kema G.H.J."/>
            <person name="Lawrence C."/>
            <person name="Scott J.A."/>
            <person name="Spatafora J.W."/>
            <person name="Turgeon B.G."/>
            <person name="de Wit P.J.G.M."/>
            <person name="Zhong S."/>
            <person name="Goodwin S.B."/>
            <person name="Grigoriev I.V."/>
        </authorList>
    </citation>
    <scope>NUCLEOTIDE SEQUENCE [LARGE SCALE GENOMIC DNA]</scope>
    <source>
        <strain evidence="2 3">UAMH 10762</strain>
    </source>
</reference>
<dbReference type="OMA" id="PHEKVFP"/>
<name>M2MZG5_BAUPA</name>
<evidence type="ECO:0000313" key="3">
    <source>
        <dbReference type="Proteomes" id="UP000011761"/>
    </source>
</evidence>
<protein>
    <recommendedName>
        <fullName evidence="4">Potassium channel tetramerisation-type BTB domain-containing protein</fullName>
    </recommendedName>
</protein>
<proteinExistence type="predicted"/>
<feature type="region of interest" description="Disordered" evidence="1">
    <location>
        <begin position="384"/>
        <end position="411"/>
    </location>
</feature>
<dbReference type="GeneID" id="19117166"/>